<dbReference type="VEuPathDB" id="FungiDB:BO71DRAFT_441774"/>
<evidence type="ECO:0000313" key="1">
    <source>
        <dbReference type="EMBL" id="PYH93367.1"/>
    </source>
</evidence>
<dbReference type="Proteomes" id="UP000247810">
    <property type="component" value="Unassembled WGS sequence"/>
</dbReference>
<protein>
    <recommendedName>
        <fullName evidence="3">Fungal-type protein kinase domain-containing protein</fullName>
    </recommendedName>
</protein>
<evidence type="ECO:0008006" key="3">
    <source>
        <dbReference type="Google" id="ProtNLM"/>
    </source>
</evidence>
<sequence>MSEQAKDKKPDSEVAVKTEAIEKNTIPAEVEALVMFTPESLLARSTHERNIIDYTVPYNHLTSNYNKEIRREVTECMEAVRSLSGPKASKNPDPDNDTVRDTSSYTWVDILKPDQSGRSRVRRLLYYLAAMKPLTENFKIGVGGWKFNLAKFECHDTLDCDGVLYPRNRRTNSRRWPVAFFKDVTGQEESYIREKEFSMLLLPMLIAHRFDPQRRFYNSFAVLCNDTKYTIVRARATQTYLTEMGKGLSIVPKFKIYRCKPLDLTQYERRLAFLKTIWTLCIMAEEEYWGTQVGPRLTWIQRREARESQRT</sequence>
<accession>A0A319DGI0</accession>
<evidence type="ECO:0000313" key="2">
    <source>
        <dbReference type="Proteomes" id="UP000247810"/>
    </source>
</evidence>
<keyword evidence="2" id="KW-1185">Reference proteome</keyword>
<gene>
    <name evidence="1" type="ORF">BO71DRAFT_441774</name>
</gene>
<dbReference type="EMBL" id="KZ825894">
    <property type="protein sequence ID" value="PYH93367.1"/>
    <property type="molecule type" value="Genomic_DNA"/>
</dbReference>
<name>A0A319DGI0_9EURO</name>
<proteinExistence type="predicted"/>
<organism evidence="1 2">
    <name type="scientific">Aspergillus ellipticus CBS 707.79</name>
    <dbReference type="NCBI Taxonomy" id="1448320"/>
    <lineage>
        <taxon>Eukaryota</taxon>
        <taxon>Fungi</taxon>
        <taxon>Dikarya</taxon>
        <taxon>Ascomycota</taxon>
        <taxon>Pezizomycotina</taxon>
        <taxon>Eurotiomycetes</taxon>
        <taxon>Eurotiomycetidae</taxon>
        <taxon>Eurotiales</taxon>
        <taxon>Aspergillaceae</taxon>
        <taxon>Aspergillus</taxon>
        <taxon>Aspergillus subgen. Circumdati</taxon>
    </lineage>
</organism>
<dbReference type="AlphaFoldDB" id="A0A319DGI0"/>
<reference evidence="1 2" key="1">
    <citation type="submission" date="2018-02" db="EMBL/GenBank/DDBJ databases">
        <title>The genomes of Aspergillus section Nigri reveals drivers in fungal speciation.</title>
        <authorList>
            <consortium name="DOE Joint Genome Institute"/>
            <person name="Vesth T.C."/>
            <person name="Nybo J."/>
            <person name="Theobald S."/>
            <person name="Brandl J."/>
            <person name="Frisvad J.C."/>
            <person name="Nielsen K.F."/>
            <person name="Lyhne E.K."/>
            <person name="Kogle M.E."/>
            <person name="Kuo A."/>
            <person name="Riley R."/>
            <person name="Clum A."/>
            <person name="Nolan M."/>
            <person name="Lipzen A."/>
            <person name="Salamov A."/>
            <person name="Henrissat B."/>
            <person name="Wiebenga A."/>
            <person name="De vries R.P."/>
            <person name="Grigoriev I.V."/>
            <person name="Mortensen U.H."/>
            <person name="Andersen M.R."/>
            <person name="Baker S.E."/>
        </authorList>
    </citation>
    <scope>NUCLEOTIDE SEQUENCE [LARGE SCALE GENOMIC DNA]</scope>
    <source>
        <strain evidence="1 2">CBS 707.79</strain>
    </source>
</reference>